<accession>A0A5J4WPY1</accession>
<feature type="compositionally biased region" description="Polar residues" evidence="1">
    <location>
        <begin position="478"/>
        <end position="501"/>
    </location>
</feature>
<evidence type="ECO:0000313" key="4">
    <source>
        <dbReference type="Proteomes" id="UP000324800"/>
    </source>
</evidence>
<feature type="compositionally biased region" description="Acidic residues" evidence="1">
    <location>
        <begin position="316"/>
        <end position="339"/>
    </location>
</feature>
<dbReference type="InterPro" id="IPR000300">
    <property type="entry name" value="IPPc"/>
</dbReference>
<feature type="region of interest" description="Disordered" evidence="1">
    <location>
        <begin position="314"/>
        <end position="352"/>
    </location>
</feature>
<dbReference type="PANTHER" id="PTHR11200">
    <property type="entry name" value="INOSITOL 5-PHOSPHATASE"/>
    <property type="match status" value="1"/>
</dbReference>
<feature type="region of interest" description="Disordered" evidence="1">
    <location>
        <begin position="478"/>
        <end position="510"/>
    </location>
</feature>
<feature type="compositionally biased region" description="Pro residues" evidence="1">
    <location>
        <begin position="108"/>
        <end position="133"/>
    </location>
</feature>
<evidence type="ECO:0000313" key="3">
    <source>
        <dbReference type="EMBL" id="KAA6396199.1"/>
    </source>
</evidence>
<reference evidence="3 4" key="1">
    <citation type="submission" date="2019-03" db="EMBL/GenBank/DDBJ databases">
        <title>Single cell metagenomics reveals metabolic interactions within the superorganism composed of flagellate Streblomastix strix and complex community of Bacteroidetes bacteria on its surface.</title>
        <authorList>
            <person name="Treitli S.C."/>
            <person name="Kolisko M."/>
            <person name="Husnik F."/>
            <person name="Keeling P."/>
            <person name="Hampl V."/>
        </authorList>
    </citation>
    <scope>NUCLEOTIDE SEQUENCE [LARGE SCALE GENOMIC DNA]</scope>
    <source>
        <strain evidence="3">ST1C</strain>
    </source>
</reference>
<dbReference type="OrthoDB" id="7862313at2759"/>
<feature type="region of interest" description="Disordered" evidence="1">
    <location>
        <begin position="105"/>
        <end position="134"/>
    </location>
</feature>
<dbReference type="SMART" id="SM00128">
    <property type="entry name" value="IPPc"/>
    <property type="match status" value="1"/>
</dbReference>
<dbReference type="AlphaFoldDB" id="A0A5J4WPY1"/>
<dbReference type="InterPro" id="IPR036691">
    <property type="entry name" value="Endo/exonu/phosph_ase_sf"/>
</dbReference>
<comment type="caution">
    <text evidence="3">The sequence shown here is derived from an EMBL/GenBank/DDBJ whole genome shotgun (WGS) entry which is preliminary data.</text>
</comment>
<evidence type="ECO:0000259" key="2">
    <source>
        <dbReference type="SMART" id="SM00128"/>
    </source>
</evidence>
<dbReference type="GO" id="GO:0004439">
    <property type="term" value="F:phosphatidylinositol-4,5-bisphosphate 5-phosphatase activity"/>
    <property type="evidence" value="ECO:0007669"/>
    <property type="project" value="TreeGrafter"/>
</dbReference>
<dbReference type="Gene3D" id="3.60.10.10">
    <property type="entry name" value="Endonuclease/exonuclease/phosphatase"/>
    <property type="match status" value="2"/>
</dbReference>
<organism evidence="3 4">
    <name type="scientific">Streblomastix strix</name>
    <dbReference type="NCBI Taxonomy" id="222440"/>
    <lineage>
        <taxon>Eukaryota</taxon>
        <taxon>Metamonada</taxon>
        <taxon>Preaxostyla</taxon>
        <taxon>Oxymonadida</taxon>
        <taxon>Streblomastigidae</taxon>
        <taxon>Streblomastix</taxon>
    </lineage>
</organism>
<name>A0A5J4WPY1_9EUKA</name>
<proteinExistence type="predicted"/>
<evidence type="ECO:0000256" key="1">
    <source>
        <dbReference type="SAM" id="MobiDB-lite"/>
    </source>
</evidence>
<dbReference type="InterPro" id="IPR046985">
    <property type="entry name" value="IP5"/>
</dbReference>
<feature type="compositionally biased region" description="Polar residues" evidence="1">
    <location>
        <begin position="27"/>
        <end position="43"/>
    </location>
</feature>
<dbReference type="EMBL" id="SNRW01001489">
    <property type="protein sequence ID" value="KAA6396199.1"/>
    <property type="molecule type" value="Genomic_DNA"/>
</dbReference>
<dbReference type="Proteomes" id="UP000324800">
    <property type="component" value="Unassembled WGS sequence"/>
</dbReference>
<dbReference type="Pfam" id="PF22669">
    <property type="entry name" value="Exo_endo_phos2"/>
    <property type="match status" value="2"/>
</dbReference>
<dbReference type="SUPFAM" id="SSF56219">
    <property type="entry name" value="DNase I-like"/>
    <property type="match status" value="1"/>
</dbReference>
<dbReference type="GO" id="GO:0046856">
    <property type="term" value="P:phosphatidylinositol dephosphorylation"/>
    <property type="evidence" value="ECO:0007669"/>
    <property type="project" value="InterPro"/>
</dbReference>
<dbReference type="PANTHER" id="PTHR11200:SF300">
    <property type="entry name" value="TYPE II INOSITOL 1,4,5-TRISPHOSPHATE 5-PHOSPHATASE"/>
    <property type="match status" value="1"/>
</dbReference>
<feature type="compositionally biased region" description="Low complexity" evidence="1">
    <location>
        <begin position="13"/>
        <end position="26"/>
    </location>
</feature>
<feature type="non-terminal residue" evidence="3">
    <location>
        <position position="615"/>
    </location>
</feature>
<feature type="domain" description="Inositol polyphosphate-related phosphatase" evidence="2">
    <location>
        <begin position="137"/>
        <end position="613"/>
    </location>
</feature>
<feature type="region of interest" description="Disordered" evidence="1">
    <location>
        <begin position="1"/>
        <end position="76"/>
    </location>
</feature>
<sequence length="615" mass="70050">MQQNQQNLRPKFPLSLQQQSPTQTPTAKNNTTISQLPYPQSPYSAGIHTQHPRTVPKTPPSRFPQTKSYPIINPPQSQPQIQLKQEYQQDDDLLQFSSNKYNIAPSLLIPPPIESPPNAPPPQQSKAPPPPKPCSQVALRVGLLTWNVNMTESPGQSTLQSLIREAFHTELVHDETNKVDIKETNTQEKPDHANIPNILPDIIVIGLQEVDMSATGLLLMETNKRLNWKDQLQHALNDYAKNELLELQKSIFPSKTSRNKQMVGIYELIFIRKELKGRLSNKKIESVGTGLLNQMGNKGGVGARMNVDLNGLEIEGQLDDENEEENYSEDEEDEEEDNNEQSGGNKSKIDINNNKDITVDIPKSNVIVQQSQSKDKYQISLCFVVVHLAAHQNEIERRVKDMQEVLNKMFSSNLNSPQRTRDAEGWISSSDYFFNQLRQSNKQDIEHSRTPPPVINIVNISQVTHNAFSRNNQSYIQTPQQRGVSPQLKHSASSPQSQQNEYDTKQGRTRVTDQLKEKQEKIAQERESITYYQGGRNPDSEKEAKKLEKKIEKDQAKKERIPSWCDRILWHNNTGQSLVHHIKGLAYRRCESIQTSDHRAVAAIFDLFVILPLRE</sequence>
<gene>
    <name evidence="3" type="ORF">EZS28_008272</name>
</gene>
<protein>
    <recommendedName>
        <fullName evidence="2">Inositol polyphosphate-related phosphatase domain-containing protein</fullName>
    </recommendedName>
</protein>